<reference evidence="3 4" key="1">
    <citation type="submission" date="2016-10" db="EMBL/GenBank/DDBJ databases">
        <title>Genome sequence of Streptomyces gilvigriseus MUSC 26.</title>
        <authorList>
            <person name="Lee L.-H."/>
            <person name="Ser H.-L."/>
        </authorList>
    </citation>
    <scope>NUCLEOTIDE SEQUENCE [LARGE SCALE GENOMIC DNA]</scope>
    <source>
        <strain evidence="3 4">MUSC 26</strain>
    </source>
</reference>
<feature type="compositionally biased region" description="Low complexity" evidence="1">
    <location>
        <begin position="117"/>
        <end position="136"/>
    </location>
</feature>
<evidence type="ECO:0000256" key="1">
    <source>
        <dbReference type="SAM" id="MobiDB-lite"/>
    </source>
</evidence>
<keyword evidence="2" id="KW-0812">Transmembrane</keyword>
<evidence type="ECO:0000256" key="2">
    <source>
        <dbReference type="SAM" id="Phobius"/>
    </source>
</evidence>
<feature type="transmembrane region" description="Helical" evidence="2">
    <location>
        <begin position="20"/>
        <end position="42"/>
    </location>
</feature>
<dbReference type="Proteomes" id="UP000243342">
    <property type="component" value="Unassembled WGS sequence"/>
</dbReference>
<keyword evidence="2" id="KW-1133">Transmembrane helix</keyword>
<dbReference type="AlphaFoldDB" id="A0A1J7C2G5"/>
<keyword evidence="4" id="KW-1185">Reference proteome</keyword>
<proteinExistence type="predicted"/>
<feature type="compositionally biased region" description="Low complexity" evidence="1">
    <location>
        <begin position="50"/>
        <end position="70"/>
    </location>
</feature>
<dbReference type="EMBL" id="MLCF01000132">
    <property type="protein sequence ID" value="OIV35764.1"/>
    <property type="molecule type" value="Genomic_DNA"/>
</dbReference>
<evidence type="ECO:0000313" key="4">
    <source>
        <dbReference type="Proteomes" id="UP000243342"/>
    </source>
</evidence>
<feature type="region of interest" description="Disordered" evidence="1">
    <location>
        <begin position="46"/>
        <end position="137"/>
    </location>
</feature>
<organism evidence="3 4">
    <name type="scientific">Mangrovactinospora gilvigrisea</name>
    <dbReference type="NCBI Taxonomy" id="1428644"/>
    <lineage>
        <taxon>Bacteria</taxon>
        <taxon>Bacillati</taxon>
        <taxon>Actinomycetota</taxon>
        <taxon>Actinomycetes</taxon>
        <taxon>Kitasatosporales</taxon>
        <taxon>Streptomycetaceae</taxon>
        <taxon>Mangrovactinospora</taxon>
    </lineage>
</organism>
<keyword evidence="2" id="KW-0472">Membrane</keyword>
<sequence length="250" mass="24723">MVVGPAAGVGGPRRRSRRGAVVAAVAAAVVVVGGGGAAWAVLGGGGHGKGSAAARHSTAADGAGPSASASDGRRGSFPDGPGHRRGAKHVAGPPSASASVKSTGTAAASKPKPKPTSPASHASASASSSPGLPTPTDAGYVPGSLAVSHGCEAWLDLKTSGTGGYAMGSMRSAGHACEFHYERVYPSNTSSSQNLNSFHTLDSAGSTSTSWYWDGPGYYAGVCVWQQGHYSEYSCGGHYFMSNGTVTKAG</sequence>
<protein>
    <submittedName>
        <fullName evidence="3">Uncharacterized protein</fullName>
    </submittedName>
</protein>
<evidence type="ECO:0000313" key="3">
    <source>
        <dbReference type="EMBL" id="OIV35764.1"/>
    </source>
</evidence>
<gene>
    <name evidence="3" type="ORF">BIV57_20035</name>
</gene>
<name>A0A1J7C2G5_9ACTN</name>
<comment type="caution">
    <text evidence="3">The sequence shown here is derived from an EMBL/GenBank/DDBJ whole genome shotgun (WGS) entry which is preliminary data.</text>
</comment>
<accession>A0A1J7C2G5</accession>